<reference evidence="2" key="1">
    <citation type="submission" date="2019-04" db="EMBL/GenBank/DDBJ databases">
        <authorList>
            <person name="Melise S."/>
            <person name="Noan J."/>
            <person name="Okalmin O."/>
        </authorList>
    </citation>
    <scope>NUCLEOTIDE SEQUENCE</scope>
    <source>
        <strain evidence="2">FN9</strain>
    </source>
</reference>
<name>A0A4E9EIG6_GIBZA</name>
<dbReference type="EMBL" id="CAJPIJ010000159">
    <property type="protein sequence ID" value="CAG1997203.1"/>
    <property type="molecule type" value="Genomic_DNA"/>
</dbReference>
<accession>A0A4E9EIG6</accession>
<gene>
    <name evidence="2" type="ORF">FUG_LOCUS507918</name>
    <name evidence="1" type="ORF">MDCFG202_LOCUS409555</name>
</gene>
<evidence type="ECO:0000313" key="1">
    <source>
        <dbReference type="EMBL" id="CAG1997203.1"/>
    </source>
</evidence>
<evidence type="ECO:0000313" key="2">
    <source>
        <dbReference type="EMBL" id="VIO62914.1"/>
    </source>
</evidence>
<sequence>MPPSVMVAGKGSASPMNLSIAGLYRTGPANMDFIIISDGLLVSVACVVDNRVRYHSFLPERASRTIDFCVPVRLVGGLIPTAPILERDPCGF</sequence>
<protein>
    <submittedName>
        <fullName evidence="2">Uncharacterized protein</fullName>
    </submittedName>
</protein>
<dbReference type="EMBL" id="CAAKMV010000167">
    <property type="protein sequence ID" value="VIO62914.1"/>
    <property type="molecule type" value="Genomic_DNA"/>
</dbReference>
<dbReference type="AlphaFoldDB" id="A0A4E9EIG6"/>
<dbReference type="Proteomes" id="UP000746612">
    <property type="component" value="Unassembled WGS sequence"/>
</dbReference>
<proteinExistence type="predicted"/>
<organism evidence="2">
    <name type="scientific">Gibberella zeae</name>
    <name type="common">Wheat head blight fungus</name>
    <name type="synonym">Fusarium graminearum</name>
    <dbReference type="NCBI Taxonomy" id="5518"/>
    <lineage>
        <taxon>Eukaryota</taxon>
        <taxon>Fungi</taxon>
        <taxon>Dikarya</taxon>
        <taxon>Ascomycota</taxon>
        <taxon>Pezizomycotina</taxon>
        <taxon>Sordariomycetes</taxon>
        <taxon>Hypocreomycetidae</taxon>
        <taxon>Hypocreales</taxon>
        <taxon>Nectriaceae</taxon>
        <taxon>Fusarium</taxon>
    </lineage>
</organism>
<reference evidence="1" key="2">
    <citation type="submission" date="2021-03" db="EMBL/GenBank/DDBJ databases">
        <authorList>
            <person name="Alouane T."/>
            <person name="Langin T."/>
            <person name="Bonhomme L."/>
        </authorList>
    </citation>
    <scope>NUCLEOTIDE SEQUENCE</scope>
    <source>
        <strain evidence="1">MDC_Fg202</strain>
    </source>
</reference>